<dbReference type="PATRIC" id="fig|273677.3.peg.2323"/>
<evidence type="ECO:0008006" key="3">
    <source>
        <dbReference type="Google" id="ProtNLM"/>
    </source>
</evidence>
<dbReference type="EMBL" id="JFYO01000007">
    <property type="protein sequence ID" value="EZP26010.1"/>
    <property type="molecule type" value="Genomic_DNA"/>
</dbReference>
<comment type="caution">
    <text evidence="1">The sequence shown here is derived from an EMBL/GenBank/DDBJ whole genome shotgun (WGS) entry which is preliminary data.</text>
</comment>
<organism evidence="1 2">
    <name type="scientific">Microbacterium oleivorans</name>
    <dbReference type="NCBI Taxonomy" id="273677"/>
    <lineage>
        <taxon>Bacteria</taxon>
        <taxon>Bacillati</taxon>
        <taxon>Actinomycetota</taxon>
        <taxon>Actinomycetes</taxon>
        <taxon>Micrococcales</taxon>
        <taxon>Microbacteriaceae</taxon>
        <taxon>Microbacterium</taxon>
    </lineage>
</organism>
<evidence type="ECO:0000313" key="2">
    <source>
        <dbReference type="Proteomes" id="UP000024001"/>
    </source>
</evidence>
<protein>
    <recommendedName>
        <fullName evidence="3">DUF3060 domain-containing protein</fullName>
    </recommendedName>
</protein>
<reference evidence="1 2" key="1">
    <citation type="submission" date="2014-03" db="EMBL/GenBank/DDBJ databases">
        <title>Draft Genome Sequences of 13 Willow Endophytes.</title>
        <authorList>
            <person name="Gan H.Y."/>
            <person name="Gan H.M."/>
            <person name="Savka M.A."/>
            <person name="Hudson A.O."/>
        </authorList>
    </citation>
    <scope>NUCLEOTIDE SEQUENCE [LARGE SCALE GENOMIC DNA]</scope>
    <source>
        <strain evidence="1 2">RIT293</strain>
    </source>
</reference>
<gene>
    <name evidence="1" type="ORF">BW34_02342</name>
</gene>
<keyword evidence="2" id="KW-1185">Reference proteome</keyword>
<name>A0A031FQU4_9MICO</name>
<accession>A0A031FQU4</accession>
<sequence length="117" mass="12283">MVDAQTKEKLDRTRLRELVTQNLTCTDGSATVGRDLDGMIVEFTGNCKEVTILASAGVVLLPDVGLLSIKGDAENVVVASAEKIVFDKSADINLVGWESGTPAIDYAGTANVTTPVS</sequence>
<dbReference type="Proteomes" id="UP000024001">
    <property type="component" value="Unassembled WGS sequence"/>
</dbReference>
<dbReference type="AlphaFoldDB" id="A0A031FQU4"/>
<proteinExistence type="predicted"/>
<evidence type="ECO:0000313" key="1">
    <source>
        <dbReference type="EMBL" id="EZP26010.1"/>
    </source>
</evidence>